<dbReference type="Proteomes" id="UP000218824">
    <property type="component" value="Chromosome"/>
</dbReference>
<dbReference type="KEGG" id="lem:LEN_1700"/>
<organism evidence="1 2">
    <name type="scientific">Lysobacter enzymogenes</name>
    <dbReference type="NCBI Taxonomy" id="69"/>
    <lineage>
        <taxon>Bacteria</taxon>
        <taxon>Pseudomonadati</taxon>
        <taxon>Pseudomonadota</taxon>
        <taxon>Gammaproteobacteria</taxon>
        <taxon>Lysobacterales</taxon>
        <taxon>Lysobacteraceae</taxon>
        <taxon>Lysobacter</taxon>
    </lineage>
</organism>
<dbReference type="GeneID" id="83063569"/>
<dbReference type="AlphaFoldDB" id="A0AAU9AG38"/>
<name>A0AAU9AG38_LYSEN</name>
<gene>
    <name evidence="1" type="ORF">LEN_1700</name>
</gene>
<dbReference type="EMBL" id="AP014940">
    <property type="protein sequence ID" value="BAV97187.1"/>
    <property type="molecule type" value="Genomic_DNA"/>
</dbReference>
<evidence type="ECO:0000313" key="2">
    <source>
        <dbReference type="Proteomes" id="UP000218824"/>
    </source>
</evidence>
<evidence type="ECO:0008006" key="3">
    <source>
        <dbReference type="Google" id="ProtNLM"/>
    </source>
</evidence>
<evidence type="ECO:0000313" key="1">
    <source>
        <dbReference type="EMBL" id="BAV97187.1"/>
    </source>
</evidence>
<accession>A0AAU9AG38</accession>
<protein>
    <recommendedName>
        <fullName evidence="3">Knr4/Smi1-like domain-containing protein</fullName>
    </recommendedName>
</protein>
<dbReference type="RefSeq" id="WP_096377373.1">
    <property type="nucleotide sequence ID" value="NZ_AP014940.1"/>
</dbReference>
<reference evidence="1 2" key="1">
    <citation type="journal article" date="2017" name="DNA Res.">
        <title>Complete genome sequence and expression profile of the commercial lytic enzyme producer Lysobacter enzymogenes M497-1.</title>
        <authorList>
            <person name="Takami H."/>
            <person name="Toyoda A."/>
            <person name="Uchiyama I."/>
            <person name="Itoh T."/>
            <person name="Takaki Y."/>
            <person name="Arai W."/>
            <person name="Nishi S."/>
            <person name="Kawai M."/>
            <person name="Shinya K."/>
            <person name="Ikeda H."/>
        </authorList>
    </citation>
    <scope>NUCLEOTIDE SEQUENCE [LARGE SCALE GENOMIC DNA]</scope>
    <source>
        <strain evidence="1 2">M497-1</strain>
    </source>
</reference>
<proteinExistence type="predicted"/>
<sequence length="215" mass="24283">MQRLRDAIDHYNANRARFWDDDYNTLTAPGPAAEEAIARLRALEPRSLPAELEEFYRRFGGLGNQDNTESHCMELPVPATLAEGLAQADEWQRIRSLGLVDVIVHSWGNDRPEFEPGANFQQPEIDALNARYRCFGWYRTDTVGESAWYVYADEAGRFGALYYDQDGFGSVERLLRAMLGASPARQSLEEALCEGVERARQAMIEWNGDGEEDAA</sequence>